<evidence type="ECO:0000313" key="5">
    <source>
        <dbReference type="EMBL" id="KAF2087220.1"/>
    </source>
</evidence>
<dbReference type="Proteomes" id="UP000799776">
    <property type="component" value="Unassembled WGS sequence"/>
</dbReference>
<dbReference type="GO" id="GO:0035657">
    <property type="term" value="C:eRF1 methyltransferase complex"/>
    <property type="evidence" value="ECO:0007669"/>
    <property type="project" value="TreeGrafter"/>
</dbReference>
<comment type="similarity">
    <text evidence="1">Belongs to the eukaryotic/archaeal PrmC-related family.</text>
</comment>
<dbReference type="AlphaFoldDB" id="A0A9P4HSK0"/>
<evidence type="ECO:0000256" key="2">
    <source>
        <dbReference type="ARBA" id="ARBA00022603"/>
    </source>
</evidence>
<dbReference type="GO" id="GO:0032259">
    <property type="term" value="P:methylation"/>
    <property type="evidence" value="ECO:0007669"/>
    <property type="project" value="UniProtKB-KW"/>
</dbReference>
<dbReference type="GO" id="GO:0003676">
    <property type="term" value="F:nucleic acid binding"/>
    <property type="evidence" value="ECO:0007669"/>
    <property type="project" value="InterPro"/>
</dbReference>
<protein>
    <recommendedName>
        <fullName evidence="7">Methyltransferase</fullName>
    </recommendedName>
</protein>
<dbReference type="GO" id="GO:0008757">
    <property type="term" value="F:S-adenosylmethionine-dependent methyltransferase activity"/>
    <property type="evidence" value="ECO:0007669"/>
    <property type="project" value="TreeGrafter"/>
</dbReference>
<dbReference type="EMBL" id="ML978721">
    <property type="protein sequence ID" value="KAF2087220.1"/>
    <property type="molecule type" value="Genomic_DNA"/>
</dbReference>
<gene>
    <name evidence="5" type="ORF">K490DRAFT_66084</name>
</gene>
<evidence type="ECO:0000256" key="1">
    <source>
        <dbReference type="ARBA" id="ARBA00006149"/>
    </source>
</evidence>
<dbReference type="PANTHER" id="PTHR45875:SF1">
    <property type="entry name" value="METHYLTRANSFERASE N6AMT1"/>
    <property type="match status" value="1"/>
</dbReference>
<evidence type="ECO:0000256" key="3">
    <source>
        <dbReference type="ARBA" id="ARBA00022679"/>
    </source>
</evidence>
<dbReference type="InterPro" id="IPR029063">
    <property type="entry name" value="SAM-dependent_MTases_sf"/>
</dbReference>
<keyword evidence="2" id="KW-0489">Methyltransferase</keyword>
<dbReference type="InterPro" id="IPR002052">
    <property type="entry name" value="DNA_methylase_N6_adenine_CS"/>
</dbReference>
<dbReference type="PROSITE" id="PS00092">
    <property type="entry name" value="N6_MTASE"/>
    <property type="match status" value="1"/>
</dbReference>
<reference evidence="5" key="1">
    <citation type="journal article" date="2020" name="Stud. Mycol.">
        <title>101 Dothideomycetes genomes: a test case for predicting lifestyles and emergence of pathogens.</title>
        <authorList>
            <person name="Haridas S."/>
            <person name="Albert R."/>
            <person name="Binder M."/>
            <person name="Bloem J."/>
            <person name="Labutti K."/>
            <person name="Salamov A."/>
            <person name="Andreopoulos B."/>
            <person name="Baker S."/>
            <person name="Barry K."/>
            <person name="Bills G."/>
            <person name="Bluhm B."/>
            <person name="Cannon C."/>
            <person name="Castanera R."/>
            <person name="Culley D."/>
            <person name="Daum C."/>
            <person name="Ezra D."/>
            <person name="Gonzalez J."/>
            <person name="Henrissat B."/>
            <person name="Kuo A."/>
            <person name="Liang C."/>
            <person name="Lipzen A."/>
            <person name="Lutzoni F."/>
            <person name="Magnuson J."/>
            <person name="Mondo S."/>
            <person name="Nolan M."/>
            <person name="Ohm R."/>
            <person name="Pangilinan J."/>
            <person name="Park H.-J."/>
            <person name="Ramirez L."/>
            <person name="Alfaro M."/>
            <person name="Sun H."/>
            <person name="Tritt A."/>
            <person name="Yoshinaga Y."/>
            <person name="Zwiers L.-H."/>
            <person name="Turgeon B."/>
            <person name="Goodwin S."/>
            <person name="Spatafora J."/>
            <person name="Crous P."/>
            <person name="Grigoriev I."/>
        </authorList>
    </citation>
    <scope>NUCLEOTIDE SEQUENCE</scope>
    <source>
        <strain evidence="5">CBS 121410</strain>
    </source>
</reference>
<keyword evidence="3" id="KW-0808">Transferase</keyword>
<evidence type="ECO:0000313" key="6">
    <source>
        <dbReference type="Proteomes" id="UP000799776"/>
    </source>
</evidence>
<organism evidence="5 6">
    <name type="scientific">Saccharata proteae CBS 121410</name>
    <dbReference type="NCBI Taxonomy" id="1314787"/>
    <lineage>
        <taxon>Eukaryota</taxon>
        <taxon>Fungi</taxon>
        <taxon>Dikarya</taxon>
        <taxon>Ascomycota</taxon>
        <taxon>Pezizomycotina</taxon>
        <taxon>Dothideomycetes</taxon>
        <taxon>Dothideomycetes incertae sedis</taxon>
        <taxon>Botryosphaeriales</taxon>
        <taxon>Saccharataceae</taxon>
        <taxon>Saccharata</taxon>
    </lineage>
</organism>
<dbReference type="FunFam" id="3.40.50.150:FF:000274">
    <property type="entry name" value="ERF1 methyltransferase catalytic subunit MTQ2"/>
    <property type="match status" value="1"/>
</dbReference>
<dbReference type="InterPro" id="IPR052190">
    <property type="entry name" value="Euk-Arch_PrmC-MTase"/>
</dbReference>
<dbReference type="PANTHER" id="PTHR45875">
    <property type="entry name" value="METHYLTRANSFERASE N6AMT1"/>
    <property type="match status" value="1"/>
</dbReference>
<dbReference type="OrthoDB" id="406152at2759"/>
<comment type="caution">
    <text evidence="5">The sequence shown here is derived from an EMBL/GenBank/DDBJ whole genome shotgun (WGS) entry which is preliminary data.</text>
</comment>
<name>A0A9P4HSK0_9PEZI</name>
<dbReference type="GO" id="GO:0008276">
    <property type="term" value="F:protein methyltransferase activity"/>
    <property type="evidence" value="ECO:0007669"/>
    <property type="project" value="TreeGrafter"/>
</dbReference>
<dbReference type="SUPFAM" id="SSF53335">
    <property type="entry name" value="S-adenosyl-L-methionine-dependent methyltransferases"/>
    <property type="match status" value="1"/>
</dbReference>
<sequence length="267" mass="29404">MLPTPETSHVSFDRVYEPAEDSFLLIDTLSSESERQWLSTTFDAGRGPSSQSSPLAVEVGTGSGVVLAFLTREQETIIGRTDLLTLGIDISSFACQATSKTVQLAIREGPHEKQSSRYSRTGAFLDAINADLTTPLRSGTVDILVFNPPYVPTAELPDLAKHQLYNSPSPDTKTTFEQDSHLLELSYAGGIDGMEITNRLLEQIPHILHPVRGVAYVLLCAQNKPLEVKACIQDWGNGWSSETVGFSGKQAGWEKLQILRIWRRTED</sequence>
<dbReference type="Gene3D" id="3.40.50.150">
    <property type="entry name" value="Vaccinia Virus protein VP39"/>
    <property type="match status" value="1"/>
</dbReference>
<proteinExistence type="inferred from homology"/>
<accession>A0A9P4HSK0</accession>
<keyword evidence="6" id="KW-1185">Reference proteome</keyword>
<keyword evidence="4" id="KW-0949">S-adenosyl-L-methionine</keyword>
<evidence type="ECO:0000256" key="4">
    <source>
        <dbReference type="ARBA" id="ARBA00022691"/>
    </source>
</evidence>
<evidence type="ECO:0008006" key="7">
    <source>
        <dbReference type="Google" id="ProtNLM"/>
    </source>
</evidence>